<dbReference type="RefSeq" id="WP_022339847.1">
    <property type="nucleotide sequence ID" value="NZ_CALULB010000017.1"/>
</dbReference>
<reference evidence="9 10" key="1">
    <citation type="submission" date="2022-08" db="EMBL/GenBank/DDBJ databases">
        <authorList>
            <person name="Zeman M."/>
            <person name="Kubasova T."/>
        </authorList>
    </citation>
    <scope>NUCLEOTIDE SEQUENCE [LARGE SCALE GENOMIC DNA]</scope>
    <source>
        <strain evidence="9 10">ET62</strain>
    </source>
</reference>
<evidence type="ECO:0000256" key="3">
    <source>
        <dbReference type="ARBA" id="ARBA00022729"/>
    </source>
</evidence>
<feature type="chain" id="PRO_5043464840" evidence="8">
    <location>
        <begin position="20"/>
        <end position="322"/>
    </location>
</feature>
<dbReference type="GO" id="GO:0009279">
    <property type="term" value="C:cell outer membrane"/>
    <property type="evidence" value="ECO:0007669"/>
    <property type="project" value="UniProtKB-SubCell"/>
</dbReference>
<keyword evidence="10" id="KW-1185">Reference proteome</keyword>
<evidence type="ECO:0000313" key="9">
    <source>
        <dbReference type="EMBL" id="MCR8874192.1"/>
    </source>
</evidence>
<evidence type="ECO:0000256" key="1">
    <source>
        <dbReference type="ARBA" id="ARBA00004442"/>
    </source>
</evidence>
<comment type="caution">
    <text evidence="9">The sequence shown here is derived from an EMBL/GenBank/DDBJ whole genome shotgun (WGS) entry which is preliminary data.</text>
</comment>
<evidence type="ECO:0000256" key="7">
    <source>
        <dbReference type="ARBA" id="ARBA00023288"/>
    </source>
</evidence>
<evidence type="ECO:0000256" key="6">
    <source>
        <dbReference type="ARBA" id="ARBA00023237"/>
    </source>
</evidence>
<name>A0AAW5N7C9_9BACT</name>
<comment type="similarity">
    <text evidence="2">Belongs to the bacteroidetes fimbrillin superfamily. FimB/Mfa2 family.</text>
</comment>
<dbReference type="Pfam" id="PF08842">
    <property type="entry name" value="Mfa2"/>
    <property type="match status" value="1"/>
</dbReference>
<comment type="subcellular location">
    <subcellularLocation>
        <location evidence="1">Cell outer membrane</location>
    </subcellularLocation>
</comment>
<sequence length="322" mass="35719">MKKILFGFLALLATVSACSDDHQEEDDEVQVDGRSLVTPRISVRVADQFTQKAFTGILEVYPCNQNQTTYFGNYVNGKLTPFNGYYTIVNGQDFGNNNRNISLPINTYNMVYWGTPKYDEPIYNQPAVKSPGMTVGANVSDLYFSLRANQDSTYMPVYDLVYAMKTVQIGEEDIQATLSHVGAGLKIIAQMQQGKTFSPNITGIQARIGSIAEKLNFYTAEPSNMTKTVKFDLEYSADSTSMSNPTVMLFPSGPNPLLELFITLKDGTVRKLSKNLSATLSANTMLTLNIMIGEILVNENSGTYSITDWKEENESIDFPIVN</sequence>
<keyword evidence="7" id="KW-0449">Lipoprotein</keyword>
<dbReference type="Proteomes" id="UP001204579">
    <property type="component" value="Unassembled WGS sequence"/>
</dbReference>
<feature type="signal peptide" evidence="8">
    <location>
        <begin position="1"/>
        <end position="19"/>
    </location>
</feature>
<dbReference type="EMBL" id="JANRHJ010000009">
    <property type="protein sequence ID" value="MCR8874192.1"/>
    <property type="molecule type" value="Genomic_DNA"/>
</dbReference>
<keyword evidence="3 8" id="KW-0732">Signal</keyword>
<evidence type="ECO:0000313" key="10">
    <source>
        <dbReference type="Proteomes" id="UP001204579"/>
    </source>
</evidence>
<accession>A0AAW5N7C9</accession>
<dbReference type="AlphaFoldDB" id="A0AAW5N7C9"/>
<keyword evidence="6" id="KW-0998">Cell outer membrane</keyword>
<keyword evidence="4" id="KW-0472">Membrane</keyword>
<organism evidence="9 10">
    <name type="scientific">Phocaeicola barnesiae</name>
    <dbReference type="NCBI Taxonomy" id="376804"/>
    <lineage>
        <taxon>Bacteria</taxon>
        <taxon>Pseudomonadati</taxon>
        <taxon>Bacteroidota</taxon>
        <taxon>Bacteroidia</taxon>
        <taxon>Bacteroidales</taxon>
        <taxon>Bacteroidaceae</taxon>
        <taxon>Phocaeicola</taxon>
    </lineage>
</organism>
<gene>
    <name evidence="9" type="ORF">NW209_09225</name>
</gene>
<keyword evidence="5" id="KW-0564">Palmitate</keyword>
<dbReference type="PROSITE" id="PS51257">
    <property type="entry name" value="PROKAR_LIPOPROTEIN"/>
    <property type="match status" value="1"/>
</dbReference>
<evidence type="ECO:0000256" key="5">
    <source>
        <dbReference type="ARBA" id="ARBA00023139"/>
    </source>
</evidence>
<evidence type="ECO:0000256" key="2">
    <source>
        <dbReference type="ARBA" id="ARBA00007248"/>
    </source>
</evidence>
<evidence type="ECO:0000256" key="8">
    <source>
        <dbReference type="SAM" id="SignalP"/>
    </source>
</evidence>
<evidence type="ECO:0000256" key="4">
    <source>
        <dbReference type="ARBA" id="ARBA00023136"/>
    </source>
</evidence>
<dbReference type="InterPro" id="IPR014941">
    <property type="entry name" value="FimB/Mfa2/Mfa3"/>
</dbReference>
<proteinExistence type="inferred from homology"/>
<protein>
    <submittedName>
        <fullName evidence="9">FimB/Mfa2 family fimbrial subunit</fullName>
    </submittedName>
</protein>